<sequence length="215" mass="23270">MKKILVTGFDPFGGESINPALESVKQLKGWQVDEYEVEIQEIPTVFGLSCERLIQAIEETNPEIVICVGQAGGRPDITIERVAINVNDARIADNENNQPIDTPVAEGGPVGYWSTLPIKAMVKDMKEGGIPASVSQTAGTFVCNHLFYGLMHYLTESKKAVRGGFIHIPFLPEQAVHHPGQPHMAMETIVEGLKIAIASAVKHETDVVISGGQVS</sequence>
<dbReference type="PANTHER" id="PTHR23402:SF1">
    <property type="entry name" value="PYROGLUTAMYL-PEPTIDASE I"/>
    <property type="match status" value="1"/>
</dbReference>
<keyword evidence="5 9" id="KW-0963">Cytoplasm</keyword>
<comment type="function">
    <text evidence="2 9">Removes 5-oxoproline from various penultimate amino acid residues except L-proline.</text>
</comment>
<dbReference type="NCBIfam" id="TIGR00504">
    <property type="entry name" value="pyro_pdase"/>
    <property type="match status" value="1"/>
</dbReference>
<protein>
    <recommendedName>
        <fullName evidence="9">Pyrrolidone-carboxylate peptidase</fullName>
        <ecNumber evidence="9">3.4.19.3</ecNumber>
    </recommendedName>
    <alternativeName>
        <fullName evidence="9">5-oxoprolyl-peptidase</fullName>
    </alternativeName>
    <alternativeName>
        <fullName evidence="9">Pyroglutamyl-peptidase I</fullName>
        <shortName evidence="9">PGP-I</shortName>
        <shortName evidence="9">Pyrase</shortName>
    </alternativeName>
</protein>
<dbReference type="InterPro" id="IPR029762">
    <property type="entry name" value="PGP-I_bact-type"/>
</dbReference>
<dbReference type="RefSeq" id="WP_036151532.1">
    <property type="nucleotide sequence ID" value="NZ_AVCX01000015.1"/>
</dbReference>
<dbReference type="InterPro" id="IPR000816">
    <property type="entry name" value="Peptidase_C15"/>
</dbReference>
<dbReference type="Gene3D" id="3.40.630.20">
    <property type="entry name" value="Peptidase C15, pyroglutamyl peptidase I-like"/>
    <property type="match status" value="1"/>
</dbReference>
<comment type="caution">
    <text evidence="12">The sequence shown here is derived from an EMBL/GenBank/DDBJ whole genome shotgun (WGS) entry which is preliminary data.</text>
</comment>
<accession>A0A0A3IQZ9</accession>
<comment type="catalytic activity">
    <reaction evidence="1 9 10">
        <text>Release of an N-terminal pyroglutamyl group from a polypeptide, the second amino acid generally not being Pro.</text>
        <dbReference type="EC" id="3.4.19.3"/>
    </reaction>
</comment>
<feature type="active site" evidence="9 10">
    <location>
        <position position="80"/>
    </location>
</feature>
<evidence type="ECO:0000256" key="3">
    <source>
        <dbReference type="ARBA" id="ARBA00004496"/>
    </source>
</evidence>
<dbReference type="FunFam" id="3.40.630.20:FF:000001">
    <property type="entry name" value="Pyrrolidone-carboxylate peptidase"/>
    <property type="match status" value="1"/>
</dbReference>
<reference evidence="12 13" key="1">
    <citation type="submission" date="2014-02" db="EMBL/GenBank/DDBJ databases">
        <title>Draft genome sequence of Lysinibacillus odysseyi NBRC 100172.</title>
        <authorList>
            <person name="Zhang F."/>
            <person name="Wang G."/>
            <person name="Zhang L."/>
        </authorList>
    </citation>
    <scope>NUCLEOTIDE SEQUENCE [LARGE SCALE GENOMIC DNA]</scope>
    <source>
        <strain evidence="12 13">NBRC 100172</strain>
    </source>
</reference>
<keyword evidence="7 9" id="KW-0378">Hydrolase</keyword>
<dbReference type="GO" id="GO:0016920">
    <property type="term" value="F:pyroglutamyl-peptidase activity"/>
    <property type="evidence" value="ECO:0007669"/>
    <property type="project" value="UniProtKB-UniRule"/>
</dbReference>
<evidence type="ECO:0000256" key="2">
    <source>
        <dbReference type="ARBA" id="ARBA00002280"/>
    </source>
</evidence>
<evidence type="ECO:0000256" key="7">
    <source>
        <dbReference type="ARBA" id="ARBA00022801"/>
    </source>
</evidence>
<evidence type="ECO:0000256" key="6">
    <source>
        <dbReference type="ARBA" id="ARBA00022670"/>
    </source>
</evidence>
<evidence type="ECO:0000256" key="10">
    <source>
        <dbReference type="PROSITE-ProRule" id="PRU10076"/>
    </source>
</evidence>
<dbReference type="OrthoDB" id="9779738at2"/>
<dbReference type="PANTHER" id="PTHR23402">
    <property type="entry name" value="PROTEASE FAMILY C15 PYROGLUTAMYL-PEPTIDASE I-RELATED"/>
    <property type="match status" value="1"/>
</dbReference>
<dbReference type="PROSITE" id="PS01333">
    <property type="entry name" value="PYRASE_GLU"/>
    <property type="match status" value="1"/>
</dbReference>
<dbReference type="Pfam" id="PF01470">
    <property type="entry name" value="Peptidase_C15"/>
    <property type="match status" value="1"/>
</dbReference>
<evidence type="ECO:0000256" key="1">
    <source>
        <dbReference type="ARBA" id="ARBA00001770"/>
    </source>
</evidence>
<keyword evidence="8 9" id="KW-0788">Thiol protease</keyword>
<evidence type="ECO:0000313" key="13">
    <source>
        <dbReference type="Proteomes" id="UP000030437"/>
    </source>
</evidence>
<comment type="subcellular location">
    <subcellularLocation>
        <location evidence="3 9">Cytoplasm</location>
    </subcellularLocation>
</comment>
<dbReference type="InterPro" id="IPR033694">
    <property type="entry name" value="PGPEP1_Cys_AS"/>
</dbReference>
<dbReference type="eggNOG" id="COG2039">
    <property type="taxonomic scope" value="Bacteria"/>
</dbReference>
<evidence type="ECO:0000256" key="4">
    <source>
        <dbReference type="ARBA" id="ARBA00006641"/>
    </source>
</evidence>
<evidence type="ECO:0000313" key="12">
    <source>
        <dbReference type="EMBL" id="KGR87204.1"/>
    </source>
</evidence>
<name>A0A0A3IQZ9_9BACI</name>
<dbReference type="AlphaFoldDB" id="A0A0A3IQZ9"/>
<dbReference type="SUPFAM" id="SSF53182">
    <property type="entry name" value="Pyrrolidone carboxyl peptidase (pyroglutamate aminopeptidase)"/>
    <property type="match status" value="1"/>
</dbReference>
<evidence type="ECO:0000256" key="8">
    <source>
        <dbReference type="ARBA" id="ARBA00022807"/>
    </source>
</evidence>
<evidence type="ECO:0000256" key="11">
    <source>
        <dbReference type="PROSITE-ProRule" id="PRU10077"/>
    </source>
</evidence>
<dbReference type="EC" id="3.4.19.3" evidence="9"/>
<dbReference type="InterPro" id="IPR036440">
    <property type="entry name" value="Peptidase_C15-like_sf"/>
</dbReference>
<dbReference type="PRINTS" id="PR00706">
    <property type="entry name" value="PYROGLUPTASE"/>
</dbReference>
<comment type="subunit">
    <text evidence="9">Homotetramer.</text>
</comment>
<dbReference type="HAMAP" id="MF_00417">
    <property type="entry name" value="Pyrrolid_peptidase"/>
    <property type="match status" value="1"/>
</dbReference>
<feature type="active site" evidence="9 11">
    <location>
        <position position="143"/>
    </location>
</feature>
<dbReference type="STRING" id="1220589.CD32_04030"/>
<evidence type="ECO:0000256" key="5">
    <source>
        <dbReference type="ARBA" id="ARBA00022490"/>
    </source>
</evidence>
<dbReference type="NCBIfam" id="NF009676">
    <property type="entry name" value="PRK13197.1"/>
    <property type="match status" value="1"/>
</dbReference>
<dbReference type="GO" id="GO:0005829">
    <property type="term" value="C:cytosol"/>
    <property type="evidence" value="ECO:0007669"/>
    <property type="project" value="InterPro"/>
</dbReference>
<comment type="similarity">
    <text evidence="4 9">Belongs to the peptidase C15 family.</text>
</comment>
<dbReference type="Proteomes" id="UP000030437">
    <property type="component" value="Unassembled WGS sequence"/>
</dbReference>
<evidence type="ECO:0000256" key="9">
    <source>
        <dbReference type="HAMAP-Rule" id="MF_00417"/>
    </source>
</evidence>
<dbReference type="EMBL" id="JPVP01000048">
    <property type="protein sequence ID" value="KGR87204.1"/>
    <property type="molecule type" value="Genomic_DNA"/>
</dbReference>
<feature type="active site" evidence="9">
    <location>
        <position position="167"/>
    </location>
</feature>
<keyword evidence="13" id="KW-1185">Reference proteome</keyword>
<proteinExistence type="inferred from homology"/>
<dbReference type="GO" id="GO:0006508">
    <property type="term" value="P:proteolysis"/>
    <property type="evidence" value="ECO:0007669"/>
    <property type="project" value="UniProtKB-KW"/>
</dbReference>
<keyword evidence="6 9" id="KW-0645">Protease</keyword>
<dbReference type="PIRSF" id="PIRSF015592">
    <property type="entry name" value="Prld-crbxl_pptds"/>
    <property type="match status" value="1"/>
</dbReference>
<gene>
    <name evidence="9" type="primary">pcp</name>
    <name evidence="12" type="ORF">CD32_04030</name>
</gene>
<organism evidence="12 13">
    <name type="scientific">Lysinibacillus odysseyi 34hs-1 = NBRC 100172</name>
    <dbReference type="NCBI Taxonomy" id="1220589"/>
    <lineage>
        <taxon>Bacteria</taxon>
        <taxon>Bacillati</taxon>
        <taxon>Bacillota</taxon>
        <taxon>Bacilli</taxon>
        <taxon>Bacillales</taxon>
        <taxon>Bacillaceae</taxon>
        <taxon>Lysinibacillus</taxon>
    </lineage>
</organism>
<dbReference type="InterPro" id="IPR033693">
    <property type="entry name" value="PGPEP1_Glu_AS"/>
</dbReference>
<dbReference type="PROSITE" id="PS01334">
    <property type="entry name" value="PYRASE_CYS"/>
    <property type="match status" value="1"/>
</dbReference>
<dbReference type="CDD" id="cd00501">
    <property type="entry name" value="Peptidase_C15"/>
    <property type="match status" value="1"/>
</dbReference>
<dbReference type="InterPro" id="IPR016125">
    <property type="entry name" value="Peptidase_C15-like"/>
</dbReference>